<evidence type="ECO:0000256" key="3">
    <source>
        <dbReference type="ARBA" id="ARBA00022840"/>
    </source>
</evidence>
<keyword evidence="1" id="KW-0436">Ligase</keyword>
<dbReference type="InterPro" id="IPR040570">
    <property type="entry name" value="LAL_C2"/>
</dbReference>
<reference evidence="6 7" key="1">
    <citation type="submission" date="2022-06" db="EMBL/GenBank/DDBJ databases">
        <title>Genomic Encyclopedia of Archaeal and Bacterial Type Strains, Phase II (KMG-II): from individual species to whole genera.</title>
        <authorList>
            <person name="Goeker M."/>
        </authorList>
    </citation>
    <scope>NUCLEOTIDE SEQUENCE [LARGE SCALE GENOMIC DNA]</scope>
    <source>
        <strain evidence="6 7">DSM 44255</strain>
    </source>
</reference>
<comment type="caution">
    <text evidence="6">The sequence shown here is derived from an EMBL/GenBank/DDBJ whole genome shotgun (WGS) entry which is preliminary data.</text>
</comment>
<evidence type="ECO:0000259" key="5">
    <source>
        <dbReference type="PROSITE" id="PS50975"/>
    </source>
</evidence>
<keyword evidence="2 4" id="KW-0547">Nucleotide-binding</keyword>
<dbReference type="Pfam" id="PF18130">
    <property type="entry name" value="ATPgrasp_N"/>
    <property type="match status" value="1"/>
</dbReference>
<organism evidence="6 7">
    <name type="scientific">Actinokineospora diospyrosa</name>
    <dbReference type="NCBI Taxonomy" id="103728"/>
    <lineage>
        <taxon>Bacteria</taxon>
        <taxon>Bacillati</taxon>
        <taxon>Actinomycetota</taxon>
        <taxon>Actinomycetes</taxon>
        <taxon>Pseudonocardiales</taxon>
        <taxon>Pseudonocardiaceae</taxon>
        <taxon>Actinokineospora</taxon>
    </lineage>
</organism>
<evidence type="ECO:0000313" key="7">
    <source>
        <dbReference type="Proteomes" id="UP001205185"/>
    </source>
</evidence>
<dbReference type="Pfam" id="PF13535">
    <property type="entry name" value="ATP-grasp_4"/>
    <property type="match status" value="1"/>
</dbReference>
<evidence type="ECO:0000256" key="2">
    <source>
        <dbReference type="ARBA" id="ARBA00022741"/>
    </source>
</evidence>
<proteinExistence type="predicted"/>
<dbReference type="PANTHER" id="PTHR43585:SF2">
    <property type="entry name" value="ATP-GRASP ENZYME FSQD"/>
    <property type="match status" value="1"/>
</dbReference>
<accession>A0ABT1IBZ3</accession>
<keyword evidence="7" id="KW-1185">Reference proteome</keyword>
<dbReference type="Gene3D" id="3.40.50.20">
    <property type="match status" value="1"/>
</dbReference>
<dbReference type="InterPro" id="IPR041472">
    <property type="entry name" value="BL00235/CARNS1_N"/>
</dbReference>
<gene>
    <name evidence="6" type="ORF">LV75_002651</name>
</gene>
<evidence type="ECO:0000256" key="1">
    <source>
        <dbReference type="ARBA" id="ARBA00022598"/>
    </source>
</evidence>
<dbReference type="RefSeq" id="WP_253887138.1">
    <property type="nucleotide sequence ID" value="NZ_BAAAVB010000013.1"/>
</dbReference>
<evidence type="ECO:0000256" key="4">
    <source>
        <dbReference type="PROSITE-ProRule" id="PRU00409"/>
    </source>
</evidence>
<dbReference type="Proteomes" id="UP001205185">
    <property type="component" value="Unassembled WGS sequence"/>
</dbReference>
<dbReference type="Gene3D" id="3.30.470.20">
    <property type="entry name" value="ATP-grasp fold, B domain"/>
    <property type="match status" value="1"/>
</dbReference>
<evidence type="ECO:0000313" key="6">
    <source>
        <dbReference type="EMBL" id="MCP2270150.1"/>
    </source>
</evidence>
<dbReference type="EMBL" id="JAMTCO010000006">
    <property type="protein sequence ID" value="MCP2270150.1"/>
    <property type="molecule type" value="Genomic_DNA"/>
</dbReference>
<dbReference type="SUPFAM" id="SSF56059">
    <property type="entry name" value="Glutathione synthetase ATP-binding domain-like"/>
    <property type="match status" value="1"/>
</dbReference>
<dbReference type="PROSITE" id="PS50975">
    <property type="entry name" value="ATP_GRASP"/>
    <property type="match status" value="1"/>
</dbReference>
<keyword evidence="3 4" id="KW-0067">ATP-binding</keyword>
<dbReference type="InterPro" id="IPR011761">
    <property type="entry name" value="ATP-grasp"/>
</dbReference>
<sequence length="394" mass="40796">MTLLYVNVRRTHLERSAVFDAAHRLGHDVVLLCDSVPEGLPGGVRPHRVDTTDDAAVDAVLAGLATVDGVLGFSEKDVRAVSRIAVRLGLPGPGVEAARLARDKVAMRAAVAAVAPGDVPRFAAVTTAGDLGRALDVVGVPGVLKPAASSGSRGIFIVRDRAEARAAHDHLAGFGDLVYEEFMPGSEHSVEGFVHKGEVLVAAITDKRTLEPFRIELAHLQPTGLPEEVQSAVLALTTRVVGALGLDSCAFHLECMVGPDGRVRLVEIGARGGGDFIASHLVGLSTGRSFVEDALLVATGCAPLLGTGPRAGACVRKLVTSSEGVVRTVEGLDEVARTPGVRHIVVEQPVGSLVRQPPADYKSSILGAVITAGDTAATAAAAAERAADAFRITM</sequence>
<dbReference type="PANTHER" id="PTHR43585">
    <property type="entry name" value="FUMIPYRROLE BIOSYNTHESIS PROTEIN C"/>
    <property type="match status" value="1"/>
</dbReference>
<protein>
    <submittedName>
        <fullName evidence="6">Biotin carboxylase</fullName>
    </submittedName>
</protein>
<name>A0ABT1IBZ3_9PSEU</name>
<feature type="domain" description="ATP-grasp" evidence="5">
    <location>
        <begin position="109"/>
        <end position="299"/>
    </location>
</feature>
<dbReference type="Pfam" id="PF18603">
    <property type="entry name" value="LAL_C2"/>
    <property type="match status" value="1"/>
</dbReference>
<dbReference type="InterPro" id="IPR052032">
    <property type="entry name" value="ATP-dep_AA_Ligase"/>
</dbReference>